<dbReference type="KEGG" id="fwa:DCMF_20645"/>
<dbReference type="EMBL" id="CP017634">
    <property type="protein sequence ID" value="ATW26850.1"/>
    <property type="molecule type" value="Genomic_DNA"/>
</dbReference>
<reference evidence="3 4" key="1">
    <citation type="submission" date="2016-10" db="EMBL/GenBank/DDBJ databases">
        <title>Complete Genome Sequence of Peptococcaceae strain DCMF.</title>
        <authorList>
            <person name="Edwards R.J."/>
            <person name="Holland S.I."/>
            <person name="Deshpande N.P."/>
            <person name="Wong Y.K."/>
            <person name="Ertan H."/>
            <person name="Manefield M."/>
            <person name="Russell T.L."/>
            <person name="Lee M.J."/>
        </authorList>
    </citation>
    <scope>NUCLEOTIDE SEQUENCE [LARGE SCALE GENOMIC DNA]</scope>
    <source>
        <strain evidence="3 4">DCMF</strain>
    </source>
</reference>
<dbReference type="SUPFAM" id="SSF53756">
    <property type="entry name" value="UDP-Glycosyltransferase/glycogen phosphorylase"/>
    <property type="match status" value="1"/>
</dbReference>
<gene>
    <name evidence="3" type="ORF">DCMF_20645</name>
</gene>
<dbReference type="AlphaFoldDB" id="A0A3G1KWQ3"/>
<evidence type="ECO:0000259" key="1">
    <source>
        <dbReference type="Pfam" id="PF12996"/>
    </source>
</evidence>
<feature type="domain" description="Spore protein YkvP/CgeB glycosyl transferase-like" evidence="2">
    <location>
        <begin position="169"/>
        <end position="316"/>
    </location>
</feature>
<organism evidence="3 4">
    <name type="scientific">Formimonas warabiya</name>
    <dbReference type="NCBI Taxonomy" id="1761012"/>
    <lineage>
        <taxon>Bacteria</taxon>
        <taxon>Bacillati</taxon>
        <taxon>Bacillota</taxon>
        <taxon>Clostridia</taxon>
        <taxon>Eubacteriales</taxon>
        <taxon>Peptococcaceae</taxon>
        <taxon>Candidatus Formimonas</taxon>
    </lineage>
</organism>
<dbReference type="InterPro" id="IPR024542">
    <property type="entry name" value="YkvP_N"/>
</dbReference>
<sequence length="328" mass="37965">MSRILFFARSAKYTLGLPQGFRELRHPVFVLRDLSKKSLEEAVDRFRPDLLITTGWTYREHKRKHVDELVKKVAKYQIKHLYWATEDPRWTKECSLRSMQILKPDAVLTIHPESVSTYRRLGIPAGHLDFGCNPEFNRAEPLRPEYVYDVALVGNGGKAWKSYRKDSVEILLKPLVERGYHLAIWGSRWDRFNEELMGFKIPKQMIKGKLPYEETNKVYNSAKIIIGLQNDQGMLTSRTFEVLGAGGFLLTVPTQAVNNLFKNHVHLICSSSPENTVTLVNYFLKDAQARQEVAQNGQEEVYLHHTYKERAGQILQFLQLSADRIMKD</sequence>
<dbReference type="InterPro" id="IPR055259">
    <property type="entry name" value="YkvP/CgeB_Glyco_trans-like"/>
</dbReference>
<dbReference type="OrthoDB" id="7019976at2"/>
<dbReference type="RefSeq" id="WP_148136175.1">
    <property type="nucleotide sequence ID" value="NZ_CP017634.1"/>
</dbReference>
<evidence type="ECO:0008006" key="5">
    <source>
        <dbReference type="Google" id="ProtNLM"/>
    </source>
</evidence>
<feature type="domain" description="Spore protein YkvP N-terminal" evidence="1">
    <location>
        <begin position="4"/>
        <end position="111"/>
    </location>
</feature>
<evidence type="ECO:0000259" key="2">
    <source>
        <dbReference type="Pfam" id="PF13524"/>
    </source>
</evidence>
<evidence type="ECO:0000313" key="3">
    <source>
        <dbReference type="EMBL" id="ATW26850.1"/>
    </source>
</evidence>
<name>A0A3G1KWQ3_FORW1</name>
<protein>
    <recommendedName>
        <fullName evidence="5">Glycosyltransferase</fullName>
    </recommendedName>
</protein>
<proteinExistence type="predicted"/>
<accession>A0A3G1KWQ3</accession>
<dbReference type="Pfam" id="PF13524">
    <property type="entry name" value="Glyco_trans_1_2"/>
    <property type="match status" value="1"/>
</dbReference>
<keyword evidence="4" id="KW-1185">Reference proteome</keyword>
<evidence type="ECO:0000313" key="4">
    <source>
        <dbReference type="Proteomes" id="UP000323521"/>
    </source>
</evidence>
<dbReference type="Proteomes" id="UP000323521">
    <property type="component" value="Chromosome"/>
</dbReference>
<dbReference type="Pfam" id="PF12996">
    <property type="entry name" value="DUF3880"/>
    <property type="match status" value="1"/>
</dbReference>